<keyword evidence="3" id="KW-1185">Reference proteome</keyword>
<keyword evidence="1" id="KW-0472">Membrane</keyword>
<keyword evidence="1" id="KW-1133">Transmembrane helix</keyword>
<gene>
    <name evidence="2" type="ORF">CLUMA_CG015537</name>
</gene>
<sequence>MLWKIKGCKKINNRNNSPPLLQFCTQTCNQIWIKSMQVNQNDGKIVRVLTQVDVALFFLLMLVHHKLLKHKG</sequence>
<organism evidence="2 3">
    <name type="scientific">Clunio marinus</name>
    <dbReference type="NCBI Taxonomy" id="568069"/>
    <lineage>
        <taxon>Eukaryota</taxon>
        <taxon>Metazoa</taxon>
        <taxon>Ecdysozoa</taxon>
        <taxon>Arthropoda</taxon>
        <taxon>Hexapoda</taxon>
        <taxon>Insecta</taxon>
        <taxon>Pterygota</taxon>
        <taxon>Neoptera</taxon>
        <taxon>Endopterygota</taxon>
        <taxon>Diptera</taxon>
        <taxon>Nematocera</taxon>
        <taxon>Chironomoidea</taxon>
        <taxon>Chironomidae</taxon>
        <taxon>Clunio</taxon>
    </lineage>
</organism>
<evidence type="ECO:0000313" key="2">
    <source>
        <dbReference type="EMBL" id="CRL02001.1"/>
    </source>
</evidence>
<dbReference type="EMBL" id="CVRI01000057">
    <property type="protein sequence ID" value="CRL02001.1"/>
    <property type="molecule type" value="Genomic_DNA"/>
</dbReference>
<feature type="transmembrane region" description="Helical" evidence="1">
    <location>
        <begin position="45"/>
        <end position="63"/>
    </location>
</feature>
<evidence type="ECO:0000313" key="3">
    <source>
        <dbReference type="Proteomes" id="UP000183832"/>
    </source>
</evidence>
<proteinExistence type="predicted"/>
<protein>
    <submittedName>
        <fullName evidence="2">CLUMA_CG015537, isoform A</fullName>
    </submittedName>
</protein>
<evidence type="ECO:0000256" key="1">
    <source>
        <dbReference type="SAM" id="Phobius"/>
    </source>
</evidence>
<accession>A0A1J1ITZ6</accession>
<dbReference type="AlphaFoldDB" id="A0A1J1ITZ6"/>
<dbReference type="Proteomes" id="UP000183832">
    <property type="component" value="Unassembled WGS sequence"/>
</dbReference>
<reference evidence="2 3" key="1">
    <citation type="submission" date="2015-04" db="EMBL/GenBank/DDBJ databases">
        <authorList>
            <person name="Syromyatnikov M.Y."/>
            <person name="Popov V.N."/>
        </authorList>
    </citation>
    <scope>NUCLEOTIDE SEQUENCE [LARGE SCALE GENOMIC DNA]</scope>
</reference>
<keyword evidence="1" id="KW-0812">Transmembrane</keyword>
<name>A0A1J1ITZ6_9DIPT</name>